<sequence>MYLEWTLPLHLWSDSTIMTSLIHREPRELKTFVVNRVYKIQELSSCDQWRRIKTQLTLSLKDSFQRNCTRIISGSVVQNFFKRSSTWNVYLKSQRDKLTLTVNSRFLITI</sequence>
<protein>
    <submittedName>
        <fullName evidence="1">Uncharacterized protein</fullName>
    </submittedName>
</protein>
<dbReference type="AlphaFoldDB" id="A0AAV4QXK4"/>
<gene>
    <name evidence="1" type="ORF">CEXT_733071</name>
</gene>
<organism evidence="1 2">
    <name type="scientific">Caerostris extrusa</name>
    <name type="common">Bark spider</name>
    <name type="synonym">Caerostris bankana</name>
    <dbReference type="NCBI Taxonomy" id="172846"/>
    <lineage>
        <taxon>Eukaryota</taxon>
        <taxon>Metazoa</taxon>
        <taxon>Ecdysozoa</taxon>
        <taxon>Arthropoda</taxon>
        <taxon>Chelicerata</taxon>
        <taxon>Arachnida</taxon>
        <taxon>Araneae</taxon>
        <taxon>Araneomorphae</taxon>
        <taxon>Entelegynae</taxon>
        <taxon>Araneoidea</taxon>
        <taxon>Araneidae</taxon>
        <taxon>Caerostris</taxon>
    </lineage>
</organism>
<dbReference type="Proteomes" id="UP001054945">
    <property type="component" value="Unassembled WGS sequence"/>
</dbReference>
<keyword evidence="2" id="KW-1185">Reference proteome</keyword>
<evidence type="ECO:0000313" key="2">
    <source>
        <dbReference type="Proteomes" id="UP001054945"/>
    </source>
</evidence>
<accession>A0AAV4QXK4</accession>
<dbReference type="EMBL" id="BPLR01007051">
    <property type="protein sequence ID" value="GIY14220.1"/>
    <property type="molecule type" value="Genomic_DNA"/>
</dbReference>
<evidence type="ECO:0000313" key="1">
    <source>
        <dbReference type="EMBL" id="GIY14220.1"/>
    </source>
</evidence>
<proteinExistence type="predicted"/>
<name>A0AAV4QXK4_CAEEX</name>
<reference evidence="1 2" key="1">
    <citation type="submission" date="2021-06" db="EMBL/GenBank/DDBJ databases">
        <title>Caerostris extrusa draft genome.</title>
        <authorList>
            <person name="Kono N."/>
            <person name="Arakawa K."/>
        </authorList>
    </citation>
    <scope>NUCLEOTIDE SEQUENCE [LARGE SCALE GENOMIC DNA]</scope>
</reference>
<comment type="caution">
    <text evidence="1">The sequence shown here is derived from an EMBL/GenBank/DDBJ whole genome shotgun (WGS) entry which is preliminary data.</text>
</comment>